<sequence length="486" mass="52292">MSYQNSVDPKSDKVQRTERDSLGAYVLPRHARWGVHTARAIDNFPVTGTPIGKFPDLIKALVLVKQAAASANHQLGYLSPEKAAMIEKACQEITQNLPEYLPDFKVDVLQGGAGTSTNMNANEVVANVGLLASGFEAGQYDSLHPNDDVNMSQSTNDVYPTAVKISVCFALRSFLPSLKRLVNAFEEKAEEFKSVLKIGRTQLQDAVPMTLGQEFQAYAGTLRKEIAAVEAVVPQLSEINLGGTAIGTGINCDPRYGALVTAHLSDLCGFPLKQAENLIEATSDVGAFVTCSSVLKRLAIKISKIANDLRLLSSGPRAGLEEIVLPAAQAGSSIMPGKINPVIPEMVNQVAFMVIGHDATVSFCAEGGQLQLNAFEPAMGYCILDSIQMMKNAFEVLAEKCVRGIHANKERCLEQVQNSIGIITAFVPVLGYELCASIAKQALVENRLVADVLRERVPMSPELLADLLKPEVMTAPVRKQKGTQAG</sequence>
<dbReference type="PRINTS" id="PR00149">
    <property type="entry name" value="FUMRATELYASE"/>
</dbReference>
<keyword evidence="1 4" id="KW-0456">Lyase</keyword>
<name>A0A149QUS3_9PROT</name>
<dbReference type="PATRIC" id="fig|178900.5.peg.2522"/>
<dbReference type="FunFam" id="1.20.200.10:FF:000001">
    <property type="entry name" value="Fumarate hydratase, mitochondrial"/>
    <property type="match status" value="1"/>
</dbReference>
<dbReference type="InterPro" id="IPR020557">
    <property type="entry name" value="Fumarate_lyase_CS"/>
</dbReference>
<accession>A0A149QUS3</accession>
<gene>
    <name evidence="4" type="ORF">AD928_01745</name>
</gene>
<dbReference type="CDD" id="cd01357">
    <property type="entry name" value="Aspartase"/>
    <property type="match status" value="1"/>
</dbReference>
<dbReference type="InterPro" id="IPR008948">
    <property type="entry name" value="L-Aspartase-like"/>
</dbReference>
<dbReference type="InterPro" id="IPR051546">
    <property type="entry name" value="Aspartate_Ammonia-Lyase"/>
</dbReference>
<organism evidence="4 5">
    <name type="scientific">Acetobacter cerevisiae</name>
    <dbReference type="NCBI Taxonomy" id="178900"/>
    <lineage>
        <taxon>Bacteria</taxon>
        <taxon>Pseudomonadati</taxon>
        <taxon>Pseudomonadota</taxon>
        <taxon>Alphaproteobacteria</taxon>
        <taxon>Acetobacterales</taxon>
        <taxon>Acetobacteraceae</taxon>
        <taxon>Acetobacter</taxon>
    </lineage>
</organism>
<dbReference type="SUPFAM" id="SSF48557">
    <property type="entry name" value="L-aspartase-like"/>
    <property type="match status" value="1"/>
</dbReference>
<dbReference type="EMBL" id="LHZA01000093">
    <property type="protein sequence ID" value="KXV01030.1"/>
    <property type="molecule type" value="Genomic_DNA"/>
</dbReference>
<reference evidence="4 5" key="1">
    <citation type="submission" date="2015-06" db="EMBL/GenBank/DDBJ databases">
        <title>Improved classification and identification of acetic acid bacteria using matrix-assisted laser desorption/ionization time-of-flight mass spectrometry; Gluconobacter nephelii and Gluconobacter uchimurae are later heterotypic synonyms of Gluconobacter japonicus and Gluconobacter oxydans, respectively.</title>
        <authorList>
            <person name="Li L."/>
            <person name="Cleenwerck I."/>
            <person name="De Vuyst L."/>
            <person name="Vandamme P."/>
        </authorList>
    </citation>
    <scope>NUCLEOTIDE SEQUENCE [LARGE SCALE GENOMIC DNA]</scope>
    <source>
        <strain evidence="4 5">LMG 1625</strain>
    </source>
</reference>
<dbReference type="GO" id="GO:0008797">
    <property type="term" value="F:aspartate ammonia-lyase activity"/>
    <property type="evidence" value="ECO:0007669"/>
    <property type="project" value="TreeGrafter"/>
</dbReference>
<dbReference type="PROSITE" id="PS00163">
    <property type="entry name" value="FUMARATE_LYASES"/>
    <property type="match status" value="1"/>
</dbReference>
<dbReference type="GO" id="GO:0005829">
    <property type="term" value="C:cytosol"/>
    <property type="evidence" value="ECO:0007669"/>
    <property type="project" value="TreeGrafter"/>
</dbReference>
<evidence type="ECO:0000259" key="3">
    <source>
        <dbReference type="Pfam" id="PF10415"/>
    </source>
</evidence>
<dbReference type="InterPro" id="IPR022761">
    <property type="entry name" value="Fumarate_lyase_N"/>
</dbReference>
<dbReference type="GO" id="GO:0006531">
    <property type="term" value="P:aspartate metabolic process"/>
    <property type="evidence" value="ECO:0007669"/>
    <property type="project" value="TreeGrafter"/>
</dbReference>
<dbReference type="RefSeq" id="WP_062247743.1">
    <property type="nucleotide sequence ID" value="NZ_LHZA01000093.1"/>
</dbReference>
<evidence type="ECO:0000256" key="1">
    <source>
        <dbReference type="ARBA" id="ARBA00023239"/>
    </source>
</evidence>
<dbReference type="Pfam" id="PF10415">
    <property type="entry name" value="FumaraseC_C"/>
    <property type="match status" value="1"/>
</dbReference>
<dbReference type="Gene3D" id="1.20.200.10">
    <property type="entry name" value="Fumarase/aspartase (Central domain)"/>
    <property type="match status" value="1"/>
</dbReference>
<dbReference type="Proteomes" id="UP000075473">
    <property type="component" value="Unassembled WGS sequence"/>
</dbReference>
<dbReference type="Pfam" id="PF00206">
    <property type="entry name" value="Lyase_1"/>
    <property type="match status" value="1"/>
</dbReference>
<dbReference type="PANTHER" id="PTHR42696">
    <property type="entry name" value="ASPARTATE AMMONIA-LYASE"/>
    <property type="match status" value="1"/>
</dbReference>
<feature type="domain" description="Fumarase C C-terminal" evidence="3">
    <location>
        <begin position="422"/>
        <end position="474"/>
    </location>
</feature>
<evidence type="ECO:0000313" key="4">
    <source>
        <dbReference type="EMBL" id="KXV01030.1"/>
    </source>
</evidence>
<dbReference type="NCBIfam" id="NF008909">
    <property type="entry name" value="PRK12273.1"/>
    <property type="match status" value="1"/>
</dbReference>
<dbReference type="Gene3D" id="1.10.40.30">
    <property type="entry name" value="Fumarase/aspartase (C-terminal domain)"/>
    <property type="match status" value="1"/>
</dbReference>
<dbReference type="PANTHER" id="PTHR42696:SF2">
    <property type="entry name" value="ASPARTATE AMMONIA-LYASE"/>
    <property type="match status" value="1"/>
</dbReference>
<dbReference type="InterPro" id="IPR000362">
    <property type="entry name" value="Fumarate_lyase_fam"/>
</dbReference>
<evidence type="ECO:0000259" key="2">
    <source>
        <dbReference type="Pfam" id="PF00206"/>
    </source>
</evidence>
<feature type="domain" description="Fumarate lyase N-terminal" evidence="2">
    <location>
        <begin position="24"/>
        <end position="356"/>
    </location>
</feature>
<dbReference type="AlphaFoldDB" id="A0A149QUS3"/>
<dbReference type="InterPro" id="IPR018951">
    <property type="entry name" value="Fumarase_C_C"/>
</dbReference>
<proteinExistence type="predicted"/>
<comment type="caution">
    <text evidence="4">The sequence shown here is derived from an EMBL/GenBank/DDBJ whole genome shotgun (WGS) entry which is preliminary data.</text>
</comment>
<evidence type="ECO:0000313" key="5">
    <source>
        <dbReference type="Proteomes" id="UP000075473"/>
    </source>
</evidence>
<dbReference type="Gene3D" id="1.10.275.10">
    <property type="entry name" value="Fumarase/aspartase (N-terminal domain)"/>
    <property type="match status" value="1"/>
</dbReference>
<dbReference type="InterPro" id="IPR024083">
    <property type="entry name" value="Fumarase/histidase_N"/>
</dbReference>
<protein>
    <submittedName>
        <fullName evidence="4">Aspartate ammonia-lyase</fullName>
    </submittedName>
</protein>
<dbReference type="GO" id="GO:0006099">
    <property type="term" value="P:tricarboxylic acid cycle"/>
    <property type="evidence" value="ECO:0007669"/>
    <property type="project" value="InterPro"/>
</dbReference>